<comment type="caution">
    <text evidence="1">The sequence shown here is derived from an EMBL/GenBank/DDBJ whole genome shotgun (WGS) entry which is preliminary data.</text>
</comment>
<keyword evidence="2" id="KW-1185">Reference proteome</keyword>
<reference evidence="1 2" key="1">
    <citation type="submission" date="2018-03" db="EMBL/GenBank/DDBJ databases">
        <title>Genomic Encyclopedia of Type Strains, Phase III (KMG-III): the genomes of soil and plant-associated and newly described type strains.</title>
        <authorList>
            <person name="Whitman W."/>
        </authorList>
    </citation>
    <scope>NUCLEOTIDE SEQUENCE [LARGE SCALE GENOMIC DNA]</scope>
    <source>
        <strain evidence="1 2">VKM Ac-1602</strain>
    </source>
</reference>
<name>A0ABX5LCJ9_9MICO</name>
<accession>A0ABX5LCJ9</accession>
<sequence>MPDNIALNDIEIETLVSTEDLEAAAGAGCFGTFGTAGCPASFGTYGSAS</sequence>
<gene>
    <name evidence="1" type="ORF">B0H03_11750</name>
</gene>
<dbReference type="InterPro" id="IPR049803">
    <property type="entry name" value="RiPP_thiocil-like"/>
</dbReference>
<organism evidence="1 2">
    <name type="scientific">Rathayibacter iranicus NCPPB 2253 = VKM Ac-1602</name>
    <dbReference type="NCBI Taxonomy" id="1328868"/>
    <lineage>
        <taxon>Bacteria</taxon>
        <taxon>Bacillati</taxon>
        <taxon>Actinomycetota</taxon>
        <taxon>Actinomycetes</taxon>
        <taxon>Micrococcales</taxon>
        <taxon>Microbacteriaceae</taxon>
        <taxon>Rathayibacter</taxon>
    </lineage>
</organism>
<dbReference type="Proteomes" id="UP000245674">
    <property type="component" value="Unassembled WGS sequence"/>
</dbReference>
<dbReference type="NCBIfam" id="NF033482">
    <property type="entry name" value="RiPP_thiocil"/>
    <property type="match status" value="1"/>
</dbReference>
<dbReference type="EMBL" id="QGDV01000017">
    <property type="protein sequence ID" value="PWJ61455.1"/>
    <property type="molecule type" value="Genomic_DNA"/>
</dbReference>
<dbReference type="RefSeq" id="WP_109714907.1">
    <property type="nucleotide sequence ID" value="NZ_QGDV01000017.1"/>
</dbReference>
<evidence type="ECO:0000313" key="1">
    <source>
        <dbReference type="EMBL" id="PWJ61455.1"/>
    </source>
</evidence>
<protein>
    <recommendedName>
        <fullName evidence="3">Thiocillin family RiPP</fullName>
    </recommendedName>
</protein>
<proteinExistence type="predicted"/>
<evidence type="ECO:0000313" key="2">
    <source>
        <dbReference type="Proteomes" id="UP000245674"/>
    </source>
</evidence>
<evidence type="ECO:0008006" key="3">
    <source>
        <dbReference type="Google" id="ProtNLM"/>
    </source>
</evidence>